<sequence>MSAASSDALPLLAALANENARRALALAILGQLGPEGVPGLPPRKSATAIERARPFLRPDGDGGFTFDESVVVALMRAGAEARSSESAAIPGFEAHCGQDGRLVSYPAKPGRRGPLLAALADRALGPGRTYTEPEVNEALAAVAEDVVTLRRYLVDAGLLERSVDGGEYRRRVDPAG</sequence>
<dbReference type="EMBL" id="JAVDUI010000001">
    <property type="protein sequence ID" value="MDR6892134.1"/>
    <property type="molecule type" value="Genomic_DNA"/>
</dbReference>
<gene>
    <name evidence="2" type="ORF">J2S35_001074</name>
</gene>
<organism evidence="2 3">
    <name type="scientific">Falsarthrobacter nasiphocae</name>
    <dbReference type="NCBI Taxonomy" id="189863"/>
    <lineage>
        <taxon>Bacteria</taxon>
        <taxon>Bacillati</taxon>
        <taxon>Actinomycetota</taxon>
        <taxon>Actinomycetes</taxon>
        <taxon>Micrococcales</taxon>
        <taxon>Micrococcaceae</taxon>
        <taxon>Falsarthrobacter</taxon>
    </lineage>
</organism>
<accession>A0AAE4C740</accession>
<dbReference type="RefSeq" id="WP_309850706.1">
    <property type="nucleotide sequence ID" value="NZ_BAAAIU010000005.1"/>
</dbReference>
<evidence type="ECO:0000313" key="3">
    <source>
        <dbReference type="Proteomes" id="UP001247307"/>
    </source>
</evidence>
<name>A0AAE4C740_9MICC</name>
<dbReference type="Pfam" id="PF09860">
    <property type="entry name" value="DUF2087"/>
    <property type="match status" value="1"/>
</dbReference>
<reference evidence="2" key="1">
    <citation type="submission" date="2023-07" db="EMBL/GenBank/DDBJ databases">
        <title>Sequencing the genomes of 1000 actinobacteria strains.</title>
        <authorList>
            <person name="Klenk H.-P."/>
        </authorList>
    </citation>
    <scope>NUCLEOTIDE SEQUENCE</scope>
    <source>
        <strain evidence="2">DSM 13988</strain>
    </source>
</reference>
<comment type="caution">
    <text evidence="2">The sequence shown here is derived from an EMBL/GenBank/DDBJ whole genome shotgun (WGS) entry which is preliminary data.</text>
</comment>
<dbReference type="AlphaFoldDB" id="A0AAE4C740"/>
<dbReference type="Proteomes" id="UP001247307">
    <property type="component" value="Unassembled WGS sequence"/>
</dbReference>
<keyword evidence="3" id="KW-1185">Reference proteome</keyword>
<dbReference type="InterPro" id="IPR018656">
    <property type="entry name" value="DUF2087"/>
</dbReference>
<evidence type="ECO:0000313" key="2">
    <source>
        <dbReference type="EMBL" id="MDR6892134.1"/>
    </source>
</evidence>
<protein>
    <recommendedName>
        <fullName evidence="1">DUF2087 domain-containing protein</fullName>
    </recommendedName>
</protein>
<evidence type="ECO:0000259" key="1">
    <source>
        <dbReference type="Pfam" id="PF09860"/>
    </source>
</evidence>
<feature type="domain" description="DUF2087" evidence="1">
    <location>
        <begin position="101"/>
        <end position="170"/>
    </location>
</feature>
<proteinExistence type="predicted"/>